<keyword evidence="6 8" id="KW-0472">Membrane</keyword>
<name>A0A0F9XJR1_9ZZZZ</name>
<feature type="domain" description="MotA/TolQ/ExbB proton channel" evidence="9">
    <location>
        <begin position="66"/>
        <end position="187"/>
    </location>
</feature>
<evidence type="ECO:0000256" key="4">
    <source>
        <dbReference type="ARBA" id="ARBA00022692"/>
    </source>
</evidence>
<evidence type="ECO:0000313" key="10">
    <source>
        <dbReference type="EMBL" id="KKN99531.1"/>
    </source>
</evidence>
<comment type="subcellular location">
    <subcellularLocation>
        <location evidence="1">Cell membrane</location>
        <topology evidence="1">Multi-pass membrane protein</topology>
    </subcellularLocation>
</comment>
<evidence type="ECO:0000256" key="3">
    <source>
        <dbReference type="ARBA" id="ARBA00022475"/>
    </source>
</evidence>
<evidence type="ECO:0000259" key="9">
    <source>
        <dbReference type="Pfam" id="PF01618"/>
    </source>
</evidence>
<sequence>MWELISSGGWLMLPIILSSVIAVAIVIERLWALRTSRVAPVNLLGQVWRWVKDGQLDAVKLKTLRADSPLGEVLAAGLANSRHGREIMKECIQEAAGKVVHELERYLNTLGTIAAITPLLGLLGTVIGMIDVFSAIMIQGTGNTGVLAGGISKALITTAAGLTVAIPAVFFHRFFVRRVDELVITMEQEATKLVEVVQGNRDVEFNGSKENGNATRAPATAVVGKGA</sequence>
<accession>A0A0F9XJR1</accession>
<dbReference type="AlphaFoldDB" id="A0A0F9XJR1"/>
<reference evidence="10" key="1">
    <citation type="journal article" date="2015" name="Nature">
        <title>Complex archaea that bridge the gap between prokaryotes and eukaryotes.</title>
        <authorList>
            <person name="Spang A."/>
            <person name="Saw J.H."/>
            <person name="Jorgensen S.L."/>
            <person name="Zaremba-Niedzwiedzka K."/>
            <person name="Martijn J."/>
            <person name="Lind A.E."/>
            <person name="van Eijk R."/>
            <person name="Schleper C."/>
            <person name="Guy L."/>
            <person name="Ettema T.J."/>
        </authorList>
    </citation>
    <scope>NUCLEOTIDE SEQUENCE</scope>
</reference>
<protein>
    <recommendedName>
        <fullName evidence="9">MotA/TolQ/ExbB proton channel domain-containing protein</fullName>
    </recommendedName>
</protein>
<keyword evidence="5 8" id="KW-1133">Transmembrane helix</keyword>
<dbReference type="InterPro" id="IPR002898">
    <property type="entry name" value="MotA_ExbB_proton_chnl"/>
</dbReference>
<feature type="transmembrane region" description="Helical" evidence="8">
    <location>
        <begin position="150"/>
        <end position="171"/>
    </location>
</feature>
<evidence type="ECO:0000256" key="7">
    <source>
        <dbReference type="SAM" id="MobiDB-lite"/>
    </source>
</evidence>
<evidence type="ECO:0000256" key="2">
    <source>
        <dbReference type="ARBA" id="ARBA00010442"/>
    </source>
</evidence>
<dbReference type="GO" id="GO:0005886">
    <property type="term" value="C:plasma membrane"/>
    <property type="evidence" value="ECO:0007669"/>
    <property type="project" value="UniProtKB-SubCell"/>
</dbReference>
<evidence type="ECO:0000256" key="5">
    <source>
        <dbReference type="ARBA" id="ARBA00022989"/>
    </source>
</evidence>
<keyword evidence="4 8" id="KW-0812">Transmembrane</keyword>
<dbReference type="PANTHER" id="PTHR30625">
    <property type="entry name" value="PROTEIN TOLQ"/>
    <property type="match status" value="1"/>
</dbReference>
<feature type="transmembrane region" description="Helical" evidence="8">
    <location>
        <begin position="113"/>
        <end position="138"/>
    </location>
</feature>
<evidence type="ECO:0000256" key="6">
    <source>
        <dbReference type="ARBA" id="ARBA00023136"/>
    </source>
</evidence>
<organism evidence="10">
    <name type="scientific">marine sediment metagenome</name>
    <dbReference type="NCBI Taxonomy" id="412755"/>
    <lineage>
        <taxon>unclassified sequences</taxon>
        <taxon>metagenomes</taxon>
        <taxon>ecological metagenomes</taxon>
    </lineage>
</organism>
<comment type="caution">
    <text evidence="10">The sequence shown here is derived from an EMBL/GenBank/DDBJ whole genome shotgun (WGS) entry which is preliminary data.</text>
</comment>
<dbReference type="GO" id="GO:0017038">
    <property type="term" value="P:protein import"/>
    <property type="evidence" value="ECO:0007669"/>
    <property type="project" value="TreeGrafter"/>
</dbReference>
<feature type="transmembrane region" description="Helical" evidence="8">
    <location>
        <begin position="6"/>
        <end position="27"/>
    </location>
</feature>
<dbReference type="InterPro" id="IPR050790">
    <property type="entry name" value="ExbB/TolQ_transport"/>
</dbReference>
<evidence type="ECO:0000256" key="8">
    <source>
        <dbReference type="SAM" id="Phobius"/>
    </source>
</evidence>
<dbReference type="PANTHER" id="PTHR30625:SF11">
    <property type="entry name" value="MOTA_TOLQ_EXBB PROTON CHANNEL DOMAIN-CONTAINING PROTEIN"/>
    <property type="match status" value="1"/>
</dbReference>
<proteinExistence type="inferred from homology"/>
<evidence type="ECO:0000256" key="1">
    <source>
        <dbReference type="ARBA" id="ARBA00004651"/>
    </source>
</evidence>
<gene>
    <name evidence="10" type="ORF">LCGC14_0136220</name>
</gene>
<dbReference type="EMBL" id="LAZR01000046">
    <property type="protein sequence ID" value="KKN99531.1"/>
    <property type="molecule type" value="Genomic_DNA"/>
</dbReference>
<dbReference type="Pfam" id="PF01618">
    <property type="entry name" value="MotA_ExbB"/>
    <property type="match status" value="1"/>
</dbReference>
<comment type="similarity">
    <text evidence="2">Belongs to the ExbB/TolQ family.</text>
</comment>
<feature type="region of interest" description="Disordered" evidence="7">
    <location>
        <begin position="205"/>
        <end position="227"/>
    </location>
</feature>
<keyword evidence="3" id="KW-1003">Cell membrane</keyword>